<gene>
    <name evidence="1" type="ORF">EVAR_79334_1</name>
</gene>
<reference evidence="1 2" key="1">
    <citation type="journal article" date="2019" name="Commun. Biol.">
        <title>The bagworm genome reveals a unique fibroin gene that provides high tensile strength.</title>
        <authorList>
            <person name="Kono N."/>
            <person name="Nakamura H."/>
            <person name="Ohtoshi R."/>
            <person name="Tomita M."/>
            <person name="Numata K."/>
            <person name="Arakawa K."/>
        </authorList>
    </citation>
    <scope>NUCLEOTIDE SEQUENCE [LARGE SCALE GENOMIC DNA]</scope>
</reference>
<accession>A0A4C1TI70</accession>
<proteinExistence type="predicted"/>
<evidence type="ECO:0000313" key="2">
    <source>
        <dbReference type="Proteomes" id="UP000299102"/>
    </source>
</evidence>
<evidence type="ECO:0000313" key="1">
    <source>
        <dbReference type="EMBL" id="GBP13001.1"/>
    </source>
</evidence>
<protein>
    <submittedName>
        <fullName evidence="1">Uncharacterized protein</fullName>
    </submittedName>
</protein>
<dbReference type="AlphaFoldDB" id="A0A4C1TI70"/>
<dbReference type="EMBL" id="BGZK01000054">
    <property type="protein sequence ID" value="GBP13001.1"/>
    <property type="molecule type" value="Genomic_DNA"/>
</dbReference>
<sequence length="105" mass="12114">MRAKTAERVETEIENEIWIEIECGIKIRIESVTRIRKRSVTEMGSEVGPGSRVRPESRTIYVEPCVKSGVRIRIRESETNWHREKAGIGFENEIGIETMIEDVLI</sequence>
<organism evidence="1 2">
    <name type="scientific">Eumeta variegata</name>
    <name type="common">Bagworm moth</name>
    <name type="synonym">Eumeta japonica</name>
    <dbReference type="NCBI Taxonomy" id="151549"/>
    <lineage>
        <taxon>Eukaryota</taxon>
        <taxon>Metazoa</taxon>
        <taxon>Ecdysozoa</taxon>
        <taxon>Arthropoda</taxon>
        <taxon>Hexapoda</taxon>
        <taxon>Insecta</taxon>
        <taxon>Pterygota</taxon>
        <taxon>Neoptera</taxon>
        <taxon>Endopterygota</taxon>
        <taxon>Lepidoptera</taxon>
        <taxon>Glossata</taxon>
        <taxon>Ditrysia</taxon>
        <taxon>Tineoidea</taxon>
        <taxon>Psychidae</taxon>
        <taxon>Oiketicinae</taxon>
        <taxon>Eumeta</taxon>
    </lineage>
</organism>
<keyword evidence="2" id="KW-1185">Reference proteome</keyword>
<dbReference type="Proteomes" id="UP000299102">
    <property type="component" value="Unassembled WGS sequence"/>
</dbReference>
<name>A0A4C1TI70_EUMVA</name>
<comment type="caution">
    <text evidence="1">The sequence shown here is derived from an EMBL/GenBank/DDBJ whole genome shotgun (WGS) entry which is preliminary data.</text>
</comment>